<dbReference type="EMBL" id="HBGF01000405">
    <property type="protein sequence ID" value="CAD9088180.1"/>
    <property type="molecule type" value="Transcribed_RNA"/>
</dbReference>
<accession>A0A7S1PKK5</accession>
<sequence>MWSELKDAVEDLGDTVHRVVYLHGPTEWDVELLPSDSCPSAHRVAVQNDVHVVEAAAALVLRPFSPQSPSPTFIVALCAAGFGVATHDVSDQADLDKLAGRCARVHMTSSSARYESLNAFLSDHAPWCSLEAQLEQALASRT</sequence>
<reference evidence="1" key="1">
    <citation type="submission" date="2021-01" db="EMBL/GenBank/DDBJ databases">
        <authorList>
            <person name="Corre E."/>
            <person name="Pelletier E."/>
            <person name="Niang G."/>
            <person name="Scheremetjew M."/>
            <person name="Finn R."/>
            <person name="Kale V."/>
            <person name="Holt S."/>
            <person name="Cochrane G."/>
            <person name="Meng A."/>
            <person name="Brown T."/>
            <person name="Cohen L."/>
        </authorList>
    </citation>
    <scope>NUCLEOTIDE SEQUENCE</scope>
    <source>
        <strain evidence="1">CCAP 1951/1</strain>
    </source>
</reference>
<name>A0A7S1PKK5_NEODS</name>
<proteinExistence type="predicted"/>
<organism evidence="1">
    <name type="scientific">Neobodo designis</name>
    <name type="common">Flagellated protozoan</name>
    <name type="synonym">Bodo designis</name>
    <dbReference type="NCBI Taxonomy" id="312471"/>
    <lineage>
        <taxon>Eukaryota</taxon>
        <taxon>Discoba</taxon>
        <taxon>Euglenozoa</taxon>
        <taxon>Kinetoplastea</taxon>
        <taxon>Metakinetoplastina</taxon>
        <taxon>Neobodonida</taxon>
        <taxon>Neobodo</taxon>
    </lineage>
</organism>
<dbReference type="AlphaFoldDB" id="A0A7S1PKK5"/>
<gene>
    <name evidence="1" type="ORF">NDES1114_LOCUS304</name>
</gene>
<evidence type="ECO:0000313" key="1">
    <source>
        <dbReference type="EMBL" id="CAD9088180.1"/>
    </source>
</evidence>
<protein>
    <submittedName>
        <fullName evidence="1">Uncharacterized protein</fullName>
    </submittedName>
</protein>